<feature type="region of interest" description="Disordered" evidence="1">
    <location>
        <begin position="15"/>
        <end position="89"/>
    </location>
</feature>
<protein>
    <submittedName>
        <fullName evidence="2">Uncharacterized protein</fullName>
    </submittedName>
</protein>
<feature type="compositionally biased region" description="Low complexity" evidence="1">
    <location>
        <begin position="15"/>
        <end position="29"/>
    </location>
</feature>
<feature type="region of interest" description="Disordered" evidence="1">
    <location>
        <begin position="719"/>
        <end position="750"/>
    </location>
</feature>
<feature type="compositionally biased region" description="Polar residues" evidence="1">
    <location>
        <begin position="43"/>
        <end position="53"/>
    </location>
</feature>
<organism evidence="2 3">
    <name type="scientific">Tetrapyrgos nigripes</name>
    <dbReference type="NCBI Taxonomy" id="182062"/>
    <lineage>
        <taxon>Eukaryota</taxon>
        <taxon>Fungi</taxon>
        <taxon>Dikarya</taxon>
        <taxon>Basidiomycota</taxon>
        <taxon>Agaricomycotina</taxon>
        <taxon>Agaricomycetes</taxon>
        <taxon>Agaricomycetidae</taxon>
        <taxon>Agaricales</taxon>
        <taxon>Marasmiineae</taxon>
        <taxon>Marasmiaceae</taxon>
        <taxon>Tetrapyrgos</taxon>
    </lineage>
</organism>
<evidence type="ECO:0000313" key="2">
    <source>
        <dbReference type="EMBL" id="KAF5368859.1"/>
    </source>
</evidence>
<feature type="region of interest" description="Disordered" evidence="1">
    <location>
        <begin position="788"/>
        <end position="807"/>
    </location>
</feature>
<feature type="region of interest" description="Disordered" evidence="1">
    <location>
        <begin position="581"/>
        <end position="615"/>
    </location>
</feature>
<dbReference type="OrthoDB" id="2921613at2759"/>
<feature type="compositionally biased region" description="Low complexity" evidence="1">
    <location>
        <begin position="645"/>
        <end position="671"/>
    </location>
</feature>
<feature type="compositionally biased region" description="Low complexity" evidence="1">
    <location>
        <begin position="398"/>
        <end position="416"/>
    </location>
</feature>
<dbReference type="Proteomes" id="UP000559256">
    <property type="component" value="Unassembled WGS sequence"/>
</dbReference>
<evidence type="ECO:0000256" key="1">
    <source>
        <dbReference type="SAM" id="MobiDB-lite"/>
    </source>
</evidence>
<feature type="compositionally biased region" description="Basic residues" evidence="1">
    <location>
        <begin position="487"/>
        <end position="498"/>
    </location>
</feature>
<feature type="region of interest" description="Disordered" evidence="1">
    <location>
        <begin position="397"/>
        <end position="425"/>
    </location>
</feature>
<feature type="compositionally biased region" description="Basic and acidic residues" evidence="1">
    <location>
        <begin position="732"/>
        <end position="750"/>
    </location>
</feature>
<evidence type="ECO:0000313" key="3">
    <source>
        <dbReference type="Proteomes" id="UP000559256"/>
    </source>
</evidence>
<dbReference type="AlphaFoldDB" id="A0A8H5LTL9"/>
<feature type="compositionally biased region" description="Low complexity" evidence="1">
    <location>
        <begin position="76"/>
        <end position="87"/>
    </location>
</feature>
<dbReference type="EMBL" id="JAACJM010000014">
    <property type="protein sequence ID" value="KAF5368859.1"/>
    <property type="molecule type" value="Genomic_DNA"/>
</dbReference>
<comment type="caution">
    <text evidence="2">The sequence shown here is derived from an EMBL/GenBank/DDBJ whole genome shotgun (WGS) entry which is preliminary data.</text>
</comment>
<name>A0A8H5LTL9_9AGAR</name>
<feature type="region of interest" description="Disordered" evidence="1">
    <location>
        <begin position="154"/>
        <end position="203"/>
    </location>
</feature>
<feature type="region of interest" description="Disordered" evidence="1">
    <location>
        <begin position="644"/>
        <end position="671"/>
    </location>
</feature>
<gene>
    <name evidence="2" type="ORF">D9758_002876</name>
</gene>
<sequence length="858" mass="93711">MSLACSYSVEAMAALASSSSPRMSSSQRRATSKYIPNDDPDSYFNTADVSNDSGIPPRPTSRLGFHDMDHSPSPSPKSRSSSSRSRSATFKWTRSLIQKMRFDSSSSATVVTEPTEILEARAGLIHDDDEDVLTIMRNIPASLPSRDNLSLEDMSFSLSSGSDDEQDGDDSDLSDSDFDLDSLSLSDLEDPREPCPSFPQTSISAITTPSFYTSNPDPSCSPASTSLFSSSSHSTVSDEFESSDSITISSVPVPAIPEKYSSLPSPFSPSFTISPTPIITPTRHIYGDHGHSRHSLYHQKWFWGAREEAWAQYSAHLNGSDAYAGMMKTSPEEPVTLRFPLLFSSARTTVPNSRRLWTDQDHHGDYGHAHSTSTAVEVEDSGTTLVPVSGQAVLSTFSSASPQPQPQSSSPSLSQSPSPPLPLPPMTLHPRWGDLESLRDAWCVHMDRYFVGIPLWSIRKSLWMFDVHVLGMVMGSGSGKSSSGSCRRARRIKTRTRTVRMGQMNDGDESAPTTDNGEYEDEDGHDECSCSFEDEDGDGGCDSGSSSDLDLDLDANSMRMSMLTGFSDDSDITLVESDLEDDIEGGEESDARRDEDVDGGAGGSETRTGREFDGYGEEEFFEDVDLDGYAHACGSFADNNHSGNTSSFSAAETTPTTPTPSTSTLNSASASSSSSAYCANQTQSFDAYFSSAVECTPPQVHPSYAPLFLSRIGLARSYIDDDNDTNNNSKTDVPKLEKEKEKKEKAKEKDTRMIRMSRVWETNWYKRSEVLLQLTRRDREVRYMQDSYRDGNRMGGKSERRKSSYEEEDVAVGVDVDVGRGSTNVGLGISISISMNNDDSVMKSLSKSSSTNQKSVCA</sequence>
<keyword evidence="3" id="KW-1185">Reference proteome</keyword>
<feature type="compositionally biased region" description="Basic and acidic residues" evidence="1">
    <location>
        <begin position="788"/>
        <end position="805"/>
    </location>
</feature>
<proteinExistence type="predicted"/>
<reference evidence="2 3" key="1">
    <citation type="journal article" date="2020" name="ISME J.">
        <title>Uncovering the hidden diversity of litter-decomposition mechanisms in mushroom-forming fungi.</title>
        <authorList>
            <person name="Floudas D."/>
            <person name="Bentzer J."/>
            <person name="Ahren D."/>
            <person name="Johansson T."/>
            <person name="Persson P."/>
            <person name="Tunlid A."/>
        </authorList>
    </citation>
    <scope>NUCLEOTIDE SEQUENCE [LARGE SCALE GENOMIC DNA]</scope>
    <source>
        <strain evidence="2 3">CBS 291.85</strain>
    </source>
</reference>
<feature type="compositionally biased region" description="Acidic residues" evidence="1">
    <location>
        <begin position="162"/>
        <end position="180"/>
    </location>
</feature>
<accession>A0A8H5LTL9</accession>
<feature type="region of interest" description="Disordered" evidence="1">
    <location>
        <begin position="476"/>
        <end position="546"/>
    </location>
</feature>